<dbReference type="EMBL" id="KB744694">
    <property type="protein sequence ID" value="EOA94593.1"/>
    <property type="molecule type" value="Genomic_DNA"/>
</dbReference>
<evidence type="ECO:0000313" key="2">
    <source>
        <dbReference type="EMBL" id="EOA94593.1"/>
    </source>
</evidence>
<organism evidence="2 3">
    <name type="scientific">Anas platyrhynchos</name>
    <name type="common">Mallard</name>
    <name type="synonym">Anas boschas</name>
    <dbReference type="NCBI Taxonomy" id="8839"/>
    <lineage>
        <taxon>Eukaryota</taxon>
        <taxon>Metazoa</taxon>
        <taxon>Chordata</taxon>
        <taxon>Craniata</taxon>
        <taxon>Vertebrata</taxon>
        <taxon>Euteleostomi</taxon>
        <taxon>Archelosauria</taxon>
        <taxon>Archosauria</taxon>
        <taxon>Dinosauria</taxon>
        <taxon>Saurischia</taxon>
        <taxon>Theropoda</taxon>
        <taxon>Coelurosauria</taxon>
        <taxon>Aves</taxon>
        <taxon>Neognathae</taxon>
        <taxon>Galloanserae</taxon>
        <taxon>Anseriformes</taxon>
        <taxon>Anatidae</taxon>
        <taxon>Anatinae</taxon>
        <taxon>Anas</taxon>
    </lineage>
</organism>
<gene>
    <name evidence="2" type="ORF">Anapl_16181</name>
</gene>
<feature type="transmembrane region" description="Helical" evidence="1">
    <location>
        <begin position="79"/>
        <end position="105"/>
    </location>
</feature>
<keyword evidence="1" id="KW-1133">Transmembrane helix</keyword>
<keyword evidence="1" id="KW-0812">Transmembrane</keyword>
<keyword evidence="1" id="KW-0472">Membrane</keyword>
<evidence type="ECO:0000313" key="3">
    <source>
        <dbReference type="Proteomes" id="UP000296049"/>
    </source>
</evidence>
<evidence type="ECO:0000256" key="1">
    <source>
        <dbReference type="SAM" id="Phobius"/>
    </source>
</evidence>
<reference evidence="3" key="1">
    <citation type="journal article" date="2013" name="Nat. Genet.">
        <title>The duck genome and transcriptome provide insight into an avian influenza virus reservoir species.</title>
        <authorList>
            <person name="Huang Y."/>
            <person name="Li Y."/>
            <person name="Burt D.W."/>
            <person name="Chen H."/>
            <person name="Zhang Y."/>
            <person name="Qian W."/>
            <person name="Kim H."/>
            <person name="Gan S."/>
            <person name="Zhao Y."/>
            <person name="Li J."/>
            <person name="Yi K."/>
            <person name="Feng H."/>
            <person name="Zhu P."/>
            <person name="Li B."/>
            <person name="Liu Q."/>
            <person name="Fairley S."/>
            <person name="Magor K.E."/>
            <person name="Du Z."/>
            <person name="Hu X."/>
            <person name="Goodman L."/>
            <person name="Tafer H."/>
            <person name="Vignal A."/>
            <person name="Lee T."/>
            <person name="Kim K.W."/>
            <person name="Sheng Z."/>
            <person name="An Y."/>
            <person name="Searle S."/>
            <person name="Herrero J."/>
            <person name="Groenen M.A."/>
            <person name="Crooijmans R.P."/>
            <person name="Faraut T."/>
            <person name="Cai Q."/>
            <person name="Webster R.G."/>
            <person name="Aldridge J.R."/>
            <person name="Warren W.C."/>
            <person name="Bartschat S."/>
            <person name="Kehr S."/>
            <person name="Marz M."/>
            <person name="Stadler P.F."/>
            <person name="Smith J."/>
            <person name="Kraus R.H."/>
            <person name="Zhao Y."/>
            <person name="Ren L."/>
            <person name="Fei J."/>
            <person name="Morisson M."/>
            <person name="Kaiser P."/>
            <person name="Griffin D.K."/>
            <person name="Rao M."/>
            <person name="Pitel F."/>
            <person name="Wang J."/>
            <person name="Li N."/>
        </authorList>
    </citation>
    <scope>NUCLEOTIDE SEQUENCE [LARGE SCALE GENOMIC DNA]</scope>
</reference>
<protein>
    <submittedName>
        <fullName evidence="2">Uncharacterized protein</fullName>
    </submittedName>
</protein>
<sequence>MLALPQLTSPHHISFLWQEVQDKLISEKEKVSMRGKVWVAELKLCTAPTWPRGICYGFRQMARELKHCQPKSFGENNGLVTSCAVDCALLLLLITTCSICIYRIVGLHGQRRKKAGFHKTMRNENVLYA</sequence>
<proteinExistence type="predicted"/>
<accession>R0KN10</accession>
<dbReference type="AlphaFoldDB" id="R0KN10"/>
<keyword evidence="3" id="KW-1185">Reference proteome</keyword>
<dbReference type="Proteomes" id="UP000296049">
    <property type="component" value="Unassembled WGS sequence"/>
</dbReference>
<name>R0KN10_ANAPL</name>